<proteinExistence type="predicted"/>
<sequence length="105" mass="12258">MSSYTSKARKNHFEQLARLKPHPIRQPLWLWFSELEILYASVGIVDDSVKVFHLMTILENEISDAKLELLEFSLVFADKPDHGRSSYELLKEQMLSVYEDMDLKG</sequence>
<dbReference type="AlphaFoldDB" id="B4JXJ2"/>
<dbReference type="Proteomes" id="UP000001070">
    <property type="component" value="Unassembled WGS sequence"/>
</dbReference>
<gene>
    <name evidence="1" type="primary">Dgri\GH17561</name>
    <name evidence="1" type="ORF">Dgri_GH17561</name>
</gene>
<dbReference type="HOGENOM" id="CLU_2239332_0_0_1"/>
<evidence type="ECO:0000313" key="2">
    <source>
        <dbReference type="Proteomes" id="UP000001070"/>
    </source>
</evidence>
<organism evidence="2">
    <name type="scientific">Drosophila grimshawi</name>
    <name type="common">Hawaiian fruit fly</name>
    <name type="synonym">Idiomyia grimshawi</name>
    <dbReference type="NCBI Taxonomy" id="7222"/>
    <lineage>
        <taxon>Eukaryota</taxon>
        <taxon>Metazoa</taxon>
        <taxon>Ecdysozoa</taxon>
        <taxon>Arthropoda</taxon>
        <taxon>Hexapoda</taxon>
        <taxon>Insecta</taxon>
        <taxon>Pterygota</taxon>
        <taxon>Neoptera</taxon>
        <taxon>Endopterygota</taxon>
        <taxon>Diptera</taxon>
        <taxon>Brachycera</taxon>
        <taxon>Muscomorpha</taxon>
        <taxon>Ephydroidea</taxon>
        <taxon>Drosophilidae</taxon>
        <taxon>Drosophila</taxon>
        <taxon>Hawaiian Drosophila</taxon>
    </lineage>
</organism>
<keyword evidence="2" id="KW-1185">Reference proteome</keyword>
<dbReference type="EMBL" id="CH916376">
    <property type="protein sequence ID" value="EDV95468.1"/>
    <property type="molecule type" value="Genomic_DNA"/>
</dbReference>
<protein>
    <submittedName>
        <fullName evidence="1">GH17561</fullName>
    </submittedName>
</protein>
<name>B4JXJ2_DROGR</name>
<accession>B4JXJ2</accession>
<reference evidence="1 2" key="1">
    <citation type="journal article" date="2007" name="Nature">
        <title>Evolution of genes and genomes on the Drosophila phylogeny.</title>
        <authorList>
            <consortium name="Drosophila 12 Genomes Consortium"/>
            <person name="Clark A.G."/>
            <person name="Eisen M.B."/>
            <person name="Smith D.R."/>
            <person name="Bergman C.M."/>
            <person name="Oliver B."/>
            <person name="Markow T.A."/>
            <person name="Kaufman T.C."/>
            <person name="Kellis M."/>
            <person name="Gelbart W."/>
            <person name="Iyer V.N."/>
            <person name="Pollard D.A."/>
            <person name="Sackton T.B."/>
            <person name="Larracuente A.M."/>
            <person name="Singh N.D."/>
            <person name="Abad J.P."/>
            <person name="Abt D.N."/>
            <person name="Adryan B."/>
            <person name="Aguade M."/>
            <person name="Akashi H."/>
            <person name="Anderson W.W."/>
            <person name="Aquadro C.F."/>
            <person name="Ardell D.H."/>
            <person name="Arguello R."/>
            <person name="Artieri C.G."/>
            <person name="Barbash D.A."/>
            <person name="Barker D."/>
            <person name="Barsanti P."/>
            <person name="Batterham P."/>
            <person name="Batzoglou S."/>
            <person name="Begun D."/>
            <person name="Bhutkar A."/>
            <person name="Blanco E."/>
            <person name="Bosak S.A."/>
            <person name="Bradley R.K."/>
            <person name="Brand A.D."/>
            <person name="Brent M.R."/>
            <person name="Brooks A.N."/>
            <person name="Brown R.H."/>
            <person name="Butlin R.K."/>
            <person name="Caggese C."/>
            <person name="Calvi B.R."/>
            <person name="Bernardo de Carvalho A."/>
            <person name="Caspi A."/>
            <person name="Castrezana S."/>
            <person name="Celniker S.E."/>
            <person name="Chang J.L."/>
            <person name="Chapple C."/>
            <person name="Chatterji S."/>
            <person name="Chinwalla A."/>
            <person name="Civetta A."/>
            <person name="Clifton S.W."/>
            <person name="Comeron J.M."/>
            <person name="Costello J.C."/>
            <person name="Coyne J.A."/>
            <person name="Daub J."/>
            <person name="David R.G."/>
            <person name="Delcher A.L."/>
            <person name="Delehaunty K."/>
            <person name="Do C.B."/>
            <person name="Ebling H."/>
            <person name="Edwards K."/>
            <person name="Eickbush T."/>
            <person name="Evans J.D."/>
            <person name="Filipski A."/>
            <person name="Findeiss S."/>
            <person name="Freyhult E."/>
            <person name="Fulton L."/>
            <person name="Fulton R."/>
            <person name="Garcia A.C."/>
            <person name="Gardiner A."/>
            <person name="Garfield D.A."/>
            <person name="Garvin B.E."/>
            <person name="Gibson G."/>
            <person name="Gilbert D."/>
            <person name="Gnerre S."/>
            <person name="Godfrey J."/>
            <person name="Good R."/>
            <person name="Gotea V."/>
            <person name="Gravely B."/>
            <person name="Greenberg A.J."/>
            <person name="Griffiths-Jones S."/>
            <person name="Gross S."/>
            <person name="Guigo R."/>
            <person name="Gustafson E.A."/>
            <person name="Haerty W."/>
            <person name="Hahn M.W."/>
            <person name="Halligan D.L."/>
            <person name="Halpern A.L."/>
            <person name="Halter G.M."/>
            <person name="Han M.V."/>
            <person name="Heger A."/>
            <person name="Hillier L."/>
            <person name="Hinrichs A.S."/>
            <person name="Holmes I."/>
            <person name="Hoskins R.A."/>
            <person name="Hubisz M.J."/>
            <person name="Hultmark D."/>
            <person name="Huntley M.A."/>
            <person name="Jaffe D.B."/>
            <person name="Jagadeeshan S."/>
            <person name="Jeck W.R."/>
            <person name="Johnson J."/>
            <person name="Jones C.D."/>
            <person name="Jordan W.C."/>
            <person name="Karpen G.H."/>
            <person name="Kataoka E."/>
            <person name="Keightley P.D."/>
            <person name="Kheradpour P."/>
            <person name="Kirkness E.F."/>
            <person name="Koerich L.B."/>
            <person name="Kristiansen K."/>
            <person name="Kudrna D."/>
            <person name="Kulathinal R.J."/>
            <person name="Kumar S."/>
            <person name="Kwok R."/>
            <person name="Lander E."/>
            <person name="Langley C.H."/>
            <person name="Lapoint R."/>
            <person name="Lazzaro B.P."/>
            <person name="Lee S.J."/>
            <person name="Levesque L."/>
            <person name="Li R."/>
            <person name="Lin C.F."/>
            <person name="Lin M.F."/>
            <person name="Lindblad-Toh K."/>
            <person name="Llopart A."/>
            <person name="Long M."/>
            <person name="Low L."/>
            <person name="Lozovsky E."/>
            <person name="Lu J."/>
            <person name="Luo M."/>
            <person name="Machado C.A."/>
            <person name="Makalowski W."/>
            <person name="Marzo M."/>
            <person name="Matsuda M."/>
            <person name="Matzkin L."/>
            <person name="McAllister B."/>
            <person name="McBride C.S."/>
            <person name="McKernan B."/>
            <person name="McKernan K."/>
            <person name="Mendez-Lago M."/>
            <person name="Minx P."/>
            <person name="Mollenhauer M.U."/>
            <person name="Montooth K."/>
            <person name="Mount S.M."/>
            <person name="Mu X."/>
            <person name="Myers E."/>
            <person name="Negre B."/>
            <person name="Newfeld S."/>
            <person name="Nielsen R."/>
            <person name="Noor M.A."/>
            <person name="O'Grady P."/>
            <person name="Pachter L."/>
            <person name="Papaceit M."/>
            <person name="Parisi M.J."/>
            <person name="Parisi M."/>
            <person name="Parts L."/>
            <person name="Pedersen J.S."/>
            <person name="Pesole G."/>
            <person name="Phillippy A.M."/>
            <person name="Ponting C.P."/>
            <person name="Pop M."/>
            <person name="Porcelli D."/>
            <person name="Powell J.R."/>
            <person name="Prohaska S."/>
            <person name="Pruitt K."/>
            <person name="Puig M."/>
            <person name="Quesneville H."/>
            <person name="Ram K.R."/>
            <person name="Rand D."/>
            <person name="Rasmussen M.D."/>
            <person name="Reed L.K."/>
            <person name="Reenan R."/>
            <person name="Reily A."/>
            <person name="Remington K.A."/>
            <person name="Rieger T.T."/>
            <person name="Ritchie M.G."/>
            <person name="Robin C."/>
            <person name="Rogers Y.H."/>
            <person name="Rohde C."/>
            <person name="Rozas J."/>
            <person name="Rubenfield M.J."/>
            <person name="Ruiz A."/>
            <person name="Russo S."/>
            <person name="Salzberg S.L."/>
            <person name="Sanchez-Gracia A."/>
            <person name="Saranga D.J."/>
            <person name="Sato H."/>
            <person name="Schaeffer S.W."/>
            <person name="Schatz M.C."/>
            <person name="Schlenke T."/>
            <person name="Schwartz R."/>
            <person name="Segarra C."/>
            <person name="Singh R.S."/>
            <person name="Sirot L."/>
            <person name="Sirota M."/>
            <person name="Sisneros N.B."/>
            <person name="Smith C.D."/>
            <person name="Smith T.F."/>
            <person name="Spieth J."/>
            <person name="Stage D.E."/>
            <person name="Stark A."/>
            <person name="Stephan W."/>
            <person name="Strausberg R.L."/>
            <person name="Strempel S."/>
            <person name="Sturgill D."/>
            <person name="Sutton G."/>
            <person name="Sutton G.G."/>
            <person name="Tao W."/>
            <person name="Teichmann S."/>
            <person name="Tobari Y.N."/>
            <person name="Tomimura Y."/>
            <person name="Tsolas J.M."/>
            <person name="Valente V.L."/>
            <person name="Venter E."/>
            <person name="Venter J.C."/>
            <person name="Vicario S."/>
            <person name="Vieira F.G."/>
            <person name="Vilella A.J."/>
            <person name="Villasante A."/>
            <person name="Walenz B."/>
            <person name="Wang J."/>
            <person name="Wasserman M."/>
            <person name="Watts T."/>
            <person name="Wilson D."/>
            <person name="Wilson R.K."/>
            <person name="Wing R.A."/>
            <person name="Wolfner M.F."/>
            <person name="Wong A."/>
            <person name="Wong G.K."/>
            <person name="Wu C.I."/>
            <person name="Wu G."/>
            <person name="Yamamoto D."/>
            <person name="Yang H.P."/>
            <person name="Yang S.P."/>
            <person name="Yorke J.A."/>
            <person name="Yoshida K."/>
            <person name="Zdobnov E."/>
            <person name="Zhang P."/>
            <person name="Zhang Y."/>
            <person name="Zimin A.V."/>
            <person name="Baldwin J."/>
            <person name="Abdouelleil A."/>
            <person name="Abdulkadir J."/>
            <person name="Abebe A."/>
            <person name="Abera B."/>
            <person name="Abreu J."/>
            <person name="Acer S.C."/>
            <person name="Aftuck L."/>
            <person name="Alexander A."/>
            <person name="An P."/>
            <person name="Anderson E."/>
            <person name="Anderson S."/>
            <person name="Arachi H."/>
            <person name="Azer M."/>
            <person name="Bachantsang P."/>
            <person name="Barry A."/>
            <person name="Bayul T."/>
            <person name="Berlin A."/>
            <person name="Bessette D."/>
            <person name="Bloom T."/>
            <person name="Blye J."/>
            <person name="Boguslavskiy L."/>
            <person name="Bonnet C."/>
            <person name="Boukhgalter B."/>
            <person name="Bourzgui I."/>
            <person name="Brown A."/>
            <person name="Cahill P."/>
            <person name="Channer S."/>
            <person name="Cheshatsang Y."/>
            <person name="Chuda L."/>
            <person name="Citroen M."/>
            <person name="Collymore A."/>
            <person name="Cooke P."/>
            <person name="Costello M."/>
            <person name="D'Aco K."/>
            <person name="Daza R."/>
            <person name="De Haan G."/>
            <person name="DeGray S."/>
            <person name="DeMaso C."/>
            <person name="Dhargay N."/>
            <person name="Dooley K."/>
            <person name="Dooley E."/>
            <person name="Doricent M."/>
            <person name="Dorje P."/>
            <person name="Dorjee K."/>
            <person name="Dupes A."/>
            <person name="Elong R."/>
            <person name="Falk J."/>
            <person name="Farina A."/>
            <person name="Faro S."/>
            <person name="Ferguson D."/>
            <person name="Fisher S."/>
            <person name="Foley C.D."/>
            <person name="Franke A."/>
            <person name="Friedrich D."/>
            <person name="Gadbois L."/>
            <person name="Gearin G."/>
            <person name="Gearin C.R."/>
            <person name="Giannoukos G."/>
            <person name="Goode T."/>
            <person name="Graham J."/>
            <person name="Grandbois E."/>
            <person name="Grewal S."/>
            <person name="Gyaltsen K."/>
            <person name="Hafez N."/>
            <person name="Hagos B."/>
            <person name="Hall J."/>
            <person name="Henson C."/>
            <person name="Hollinger A."/>
            <person name="Honan T."/>
            <person name="Huard M.D."/>
            <person name="Hughes L."/>
            <person name="Hurhula B."/>
            <person name="Husby M.E."/>
            <person name="Kamat A."/>
            <person name="Kanga B."/>
            <person name="Kashin S."/>
            <person name="Khazanovich D."/>
            <person name="Kisner P."/>
            <person name="Lance K."/>
            <person name="Lara M."/>
            <person name="Lee W."/>
            <person name="Lennon N."/>
            <person name="Letendre F."/>
            <person name="LeVine R."/>
            <person name="Lipovsky A."/>
            <person name="Liu X."/>
            <person name="Liu J."/>
            <person name="Liu S."/>
            <person name="Lokyitsang T."/>
            <person name="Lokyitsang Y."/>
            <person name="Lubonja R."/>
            <person name="Lui A."/>
            <person name="MacDonald P."/>
            <person name="Magnisalis V."/>
            <person name="Maru K."/>
            <person name="Matthews C."/>
            <person name="McCusker W."/>
            <person name="McDonough S."/>
            <person name="Mehta T."/>
            <person name="Meldrim J."/>
            <person name="Meneus L."/>
            <person name="Mihai O."/>
            <person name="Mihalev A."/>
            <person name="Mihova T."/>
            <person name="Mittelman R."/>
            <person name="Mlenga V."/>
            <person name="Montmayeur A."/>
            <person name="Mulrain L."/>
            <person name="Navidi A."/>
            <person name="Naylor J."/>
            <person name="Negash T."/>
            <person name="Nguyen T."/>
            <person name="Nguyen N."/>
            <person name="Nicol R."/>
            <person name="Norbu C."/>
            <person name="Norbu N."/>
            <person name="Novod N."/>
            <person name="O'Neill B."/>
            <person name="Osman S."/>
            <person name="Markiewicz E."/>
            <person name="Oyono O.L."/>
            <person name="Patti C."/>
            <person name="Phunkhang P."/>
            <person name="Pierre F."/>
            <person name="Priest M."/>
            <person name="Raghuraman S."/>
            <person name="Rege F."/>
            <person name="Reyes R."/>
            <person name="Rise C."/>
            <person name="Rogov P."/>
            <person name="Ross K."/>
            <person name="Ryan E."/>
            <person name="Settipalli S."/>
            <person name="Shea T."/>
            <person name="Sherpa N."/>
            <person name="Shi L."/>
            <person name="Shih D."/>
            <person name="Sparrow T."/>
            <person name="Spaulding J."/>
            <person name="Stalker J."/>
            <person name="Stange-Thomann N."/>
            <person name="Stavropoulos S."/>
            <person name="Stone C."/>
            <person name="Strader C."/>
            <person name="Tesfaye S."/>
            <person name="Thomson T."/>
            <person name="Thoulutsang Y."/>
            <person name="Thoulutsang D."/>
            <person name="Topham K."/>
            <person name="Topping I."/>
            <person name="Tsamla T."/>
            <person name="Vassiliev H."/>
            <person name="Vo A."/>
            <person name="Wangchuk T."/>
            <person name="Wangdi T."/>
            <person name="Weiand M."/>
            <person name="Wilkinson J."/>
            <person name="Wilson A."/>
            <person name="Yadav S."/>
            <person name="Young G."/>
            <person name="Yu Q."/>
            <person name="Zembek L."/>
            <person name="Zhong D."/>
            <person name="Zimmer A."/>
            <person name="Zwirko Z."/>
            <person name="Jaffe D.B."/>
            <person name="Alvarez P."/>
            <person name="Brockman W."/>
            <person name="Butler J."/>
            <person name="Chin C."/>
            <person name="Gnerre S."/>
            <person name="Grabherr M."/>
            <person name="Kleber M."/>
            <person name="Mauceli E."/>
            <person name="MacCallum I."/>
        </authorList>
    </citation>
    <scope>NUCLEOTIDE SEQUENCE [LARGE SCALE GENOMIC DNA]</scope>
    <source>
        <strain evidence="2">Tucson 15287-2541.00</strain>
    </source>
</reference>
<dbReference type="InParanoid" id="B4JXJ2"/>
<evidence type="ECO:0000313" key="1">
    <source>
        <dbReference type="EMBL" id="EDV95468.1"/>
    </source>
</evidence>